<gene>
    <name evidence="6" type="ORF">EANT1437_LOCUS376</name>
</gene>
<reference evidence="6" key="1">
    <citation type="submission" date="2021-01" db="EMBL/GenBank/DDBJ databases">
        <authorList>
            <person name="Corre E."/>
            <person name="Pelletier E."/>
            <person name="Niang G."/>
            <person name="Scheremetjew M."/>
            <person name="Finn R."/>
            <person name="Kale V."/>
            <person name="Holt S."/>
            <person name="Cochrane G."/>
            <person name="Meng A."/>
            <person name="Brown T."/>
            <person name="Cohen L."/>
        </authorList>
    </citation>
    <scope>NUCLEOTIDE SEQUENCE</scope>
    <source>
        <strain evidence="6">CCMP1452</strain>
    </source>
</reference>
<feature type="chain" id="PRO_5030874884" description="RRM domain-containing protein" evidence="4">
    <location>
        <begin position="20"/>
        <end position="405"/>
    </location>
</feature>
<dbReference type="InterPro" id="IPR012677">
    <property type="entry name" value="Nucleotide-bd_a/b_plait_sf"/>
</dbReference>
<keyword evidence="4" id="KW-0732">Signal</keyword>
<feature type="domain" description="RRM" evidence="5">
    <location>
        <begin position="209"/>
        <end position="286"/>
    </location>
</feature>
<dbReference type="EMBL" id="HBHI01000889">
    <property type="protein sequence ID" value="CAD9656577.1"/>
    <property type="molecule type" value="Transcribed_RNA"/>
</dbReference>
<evidence type="ECO:0000256" key="3">
    <source>
        <dbReference type="SAM" id="MobiDB-lite"/>
    </source>
</evidence>
<feature type="domain" description="RRM" evidence="5">
    <location>
        <begin position="118"/>
        <end position="196"/>
    </location>
</feature>
<protein>
    <recommendedName>
        <fullName evidence="5">RRM domain-containing protein</fullName>
    </recommendedName>
</protein>
<accession>A0A7S2R034</accession>
<dbReference type="Gene3D" id="3.30.70.330">
    <property type="match status" value="3"/>
</dbReference>
<dbReference type="InterPro" id="IPR035979">
    <property type="entry name" value="RBD_domain_sf"/>
</dbReference>
<evidence type="ECO:0000256" key="2">
    <source>
        <dbReference type="PROSITE-ProRule" id="PRU00176"/>
    </source>
</evidence>
<organism evidence="6">
    <name type="scientific">Eucampia antarctica</name>
    <dbReference type="NCBI Taxonomy" id="49252"/>
    <lineage>
        <taxon>Eukaryota</taxon>
        <taxon>Sar</taxon>
        <taxon>Stramenopiles</taxon>
        <taxon>Ochrophyta</taxon>
        <taxon>Bacillariophyta</taxon>
        <taxon>Mediophyceae</taxon>
        <taxon>Biddulphiophycidae</taxon>
        <taxon>Hemiaulales</taxon>
        <taxon>Hemiaulaceae</taxon>
        <taxon>Eucampia</taxon>
    </lineage>
</organism>
<feature type="compositionally biased region" description="Low complexity" evidence="3">
    <location>
        <begin position="69"/>
        <end position="101"/>
    </location>
</feature>
<feature type="compositionally biased region" description="Acidic residues" evidence="3">
    <location>
        <begin position="394"/>
        <end position="405"/>
    </location>
</feature>
<feature type="region of interest" description="Disordered" evidence="3">
    <location>
        <begin position="376"/>
        <end position="405"/>
    </location>
</feature>
<dbReference type="SMART" id="SM00360">
    <property type="entry name" value="RRM"/>
    <property type="match status" value="3"/>
</dbReference>
<sequence>MLVSKRSLLFLLSSGVVSAFTTQSATNIGCPSFVACNSISIATQNPIRKHQHVLFSDVSAADETPVTESVEVSTESAEVSTESVEVSTEPAEVSTESVEVSTESKKVSTESKEEKEKFTAYVVNMSYDTTEDTMRDVFSEYGTVTNIYLPTDKTSGRPRGFAFVSMSSQEELDKVLESIQEVVIDDRTVYVTKARSKSEKNEENKEDTTKIYVGNVNFDTTEGDLREYFGECGNVLDVYCPTHQDTGLPRGFAFVTMKADDAEKAIDQNDGQDFMGRNLSVRESLPRGQKLPQKPKEAKEKKDEVKLYIGNISFGMEEEDLTEVFEEYGTVLDLYMPRDRETGRPRGFAFCTMSSESSQKAMEGTDGYEMDGRILRVNEAQPKGYSPVDNSGSYDDEEGGEGGEW</sequence>
<feature type="signal peptide" evidence="4">
    <location>
        <begin position="1"/>
        <end position="19"/>
    </location>
</feature>
<evidence type="ECO:0000256" key="1">
    <source>
        <dbReference type="ARBA" id="ARBA00022884"/>
    </source>
</evidence>
<dbReference type="InterPro" id="IPR000504">
    <property type="entry name" value="RRM_dom"/>
</dbReference>
<dbReference type="PANTHER" id="PTHR48027">
    <property type="entry name" value="HETEROGENEOUS NUCLEAR RIBONUCLEOPROTEIN 87F-RELATED"/>
    <property type="match status" value="1"/>
</dbReference>
<name>A0A7S2R034_9STRA</name>
<feature type="region of interest" description="Disordered" evidence="3">
    <location>
        <begin position="69"/>
        <end position="111"/>
    </location>
</feature>
<evidence type="ECO:0000313" key="6">
    <source>
        <dbReference type="EMBL" id="CAD9656577.1"/>
    </source>
</evidence>
<dbReference type="PROSITE" id="PS50102">
    <property type="entry name" value="RRM"/>
    <property type="match status" value="3"/>
</dbReference>
<dbReference type="SUPFAM" id="SSF54928">
    <property type="entry name" value="RNA-binding domain, RBD"/>
    <property type="match status" value="3"/>
</dbReference>
<dbReference type="AlphaFoldDB" id="A0A7S2R034"/>
<proteinExistence type="predicted"/>
<dbReference type="GO" id="GO:0003723">
    <property type="term" value="F:RNA binding"/>
    <property type="evidence" value="ECO:0007669"/>
    <property type="project" value="UniProtKB-UniRule"/>
</dbReference>
<feature type="domain" description="RRM" evidence="5">
    <location>
        <begin position="305"/>
        <end position="382"/>
    </location>
</feature>
<feature type="compositionally biased region" description="Basic and acidic residues" evidence="3">
    <location>
        <begin position="102"/>
        <end position="111"/>
    </location>
</feature>
<dbReference type="InterPro" id="IPR052462">
    <property type="entry name" value="SLIRP/GR-RBP-like"/>
</dbReference>
<evidence type="ECO:0000256" key="4">
    <source>
        <dbReference type="SAM" id="SignalP"/>
    </source>
</evidence>
<feature type="region of interest" description="Disordered" evidence="3">
    <location>
        <begin position="280"/>
        <end position="299"/>
    </location>
</feature>
<keyword evidence="1 2" id="KW-0694">RNA-binding</keyword>
<evidence type="ECO:0000259" key="5">
    <source>
        <dbReference type="PROSITE" id="PS50102"/>
    </source>
</evidence>
<dbReference type="Pfam" id="PF00076">
    <property type="entry name" value="RRM_1"/>
    <property type="match status" value="3"/>
</dbReference>